<feature type="transmembrane region" description="Helical" evidence="10">
    <location>
        <begin position="993"/>
        <end position="1019"/>
    </location>
</feature>
<dbReference type="CDD" id="cd03250">
    <property type="entry name" value="ABCC_MRP_domain1"/>
    <property type="match status" value="1"/>
</dbReference>
<keyword evidence="5" id="KW-0547">Nucleotide-binding</keyword>
<feature type="domain" description="ABC transmembrane type-1" evidence="12">
    <location>
        <begin position="268"/>
        <end position="562"/>
    </location>
</feature>
<feature type="transmembrane region" description="Helical" evidence="10">
    <location>
        <begin position="1091"/>
        <end position="1111"/>
    </location>
</feature>
<dbReference type="Proteomes" id="UP000696485">
    <property type="component" value="Unassembled WGS sequence"/>
</dbReference>
<protein>
    <submittedName>
        <fullName evidence="13">Uncharacterized protein</fullName>
    </submittedName>
</protein>
<dbReference type="PANTHER" id="PTHR24223">
    <property type="entry name" value="ATP-BINDING CASSETTE SUB-FAMILY C"/>
    <property type="match status" value="1"/>
</dbReference>
<feature type="compositionally biased region" description="Low complexity" evidence="9">
    <location>
        <begin position="882"/>
        <end position="893"/>
    </location>
</feature>
<feature type="transmembrane region" description="Helical" evidence="10">
    <location>
        <begin position="54"/>
        <end position="74"/>
    </location>
</feature>
<keyword evidence="3 10" id="KW-0812">Transmembrane</keyword>
<feature type="transmembrane region" description="Helical" evidence="10">
    <location>
        <begin position="427"/>
        <end position="447"/>
    </location>
</feature>
<evidence type="ECO:0000259" key="11">
    <source>
        <dbReference type="PROSITE" id="PS50893"/>
    </source>
</evidence>
<dbReference type="InterPro" id="IPR017871">
    <property type="entry name" value="ABC_transporter-like_CS"/>
</dbReference>
<evidence type="ECO:0000256" key="1">
    <source>
        <dbReference type="ARBA" id="ARBA00004128"/>
    </source>
</evidence>
<dbReference type="FunFam" id="3.40.50.300:FF:000163">
    <property type="entry name" value="Multidrug resistance-associated protein member 4"/>
    <property type="match status" value="1"/>
</dbReference>
<evidence type="ECO:0000259" key="12">
    <source>
        <dbReference type="PROSITE" id="PS50929"/>
    </source>
</evidence>
<feature type="transmembrane region" description="Helical" evidence="10">
    <location>
        <begin position="86"/>
        <end position="107"/>
    </location>
</feature>
<feature type="transmembrane region" description="Helical" evidence="10">
    <location>
        <begin position="119"/>
        <end position="137"/>
    </location>
</feature>
<feature type="transmembrane region" description="Helical" evidence="10">
    <location>
        <begin position="149"/>
        <end position="168"/>
    </location>
</feature>
<dbReference type="InterPro" id="IPR050173">
    <property type="entry name" value="ABC_transporter_C-like"/>
</dbReference>
<dbReference type="InterPro" id="IPR003439">
    <property type="entry name" value="ABC_transporter-like_ATP-bd"/>
</dbReference>
<keyword evidence="7 10" id="KW-1133">Transmembrane helix</keyword>
<dbReference type="Gene3D" id="1.20.1560.10">
    <property type="entry name" value="ABC transporter type 1, transmembrane domain"/>
    <property type="match status" value="2"/>
</dbReference>
<evidence type="ECO:0000256" key="6">
    <source>
        <dbReference type="ARBA" id="ARBA00022840"/>
    </source>
</evidence>
<feature type="transmembrane region" description="Helical" evidence="10">
    <location>
        <begin position="492"/>
        <end position="519"/>
    </location>
</feature>
<dbReference type="SUPFAM" id="SSF90123">
    <property type="entry name" value="ABC transporter transmembrane region"/>
    <property type="match status" value="2"/>
</dbReference>
<evidence type="ECO:0000256" key="5">
    <source>
        <dbReference type="ARBA" id="ARBA00022741"/>
    </source>
</evidence>
<dbReference type="GO" id="GO:0005524">
    <property type="term" value="F:ATP binding"/>
    <property type="evidence" value="ECO:0007669"/>
    <property type="project" value="UniProtKB-KW"/>
</dbReference>
<keyword evidence="8 10" id="KW-0472">Membrane</keyword>
<evidence type="ECO:0000256" key="7">
    <source>
        <dbReference type="ARBA" id="ARBA00022989"/>
    </source>
</evidence>
<dbReference type="InterPro" id="IPR036640">
    <property type="entry name" value="ABC1_TM_sf"/>
</dbReference>
<dbReference type="Gene3D" id="3.40.50.300">
    <property type="entry name" value="P-loop containing nucleotide triphosphate hydrolases"/>
    <property type="match status" value="2"/>
</dbReference>
<feature type="transmembrane region" description="Helical" evidence="10">
    <location>
        <begin position="400"/>
        <end position="421"/>
    </location>
</feature>
<feature type="compositionally biased region" description="Basic and acidic residues" evidence="9">
    <location>
        <begin position="614"/>
        <end position="637"/>
    </location>
</feature>
<feature type="region of interest" description="Disordered" evidence="9">
    <location>
        <begin position="876"/>
        <end position="918"/>
    </location>
</feature>
<feature type="transmembrane region" description="Helical" evidence="10">
    <location>
        <begin position="1180"/>
        <end position="1197"/>
    </location>
</feature>
<dbReference type="EMBL" id="JAAAUY010000294">
    <property type="protein sequence ID" value="KAF9331912.1"/>
    <property type="molecule type" value="Genomic_DNA"/>
</dbReference>
<evidence type="ECO:0000313" key="14">
    <source>
        <dbReference type="Proteomes" id="UP000696485"/>
    </source>
</evidence>
<evidence type="ECO:0000256" key="4">
    <source>
        <dbReference type="ARBA" id="ARBA00022737"/>
    </source>
</evidence>
<feature type="domain" description="ABC transmembrane type-1" evidence="12">
    <location>
        <begin position="953"/>
        <end position="1233"/>
    </location>
</feature>
<evidence type="ECO:0000256" key="2">
    <source>
        <dbReference type="ARBA" id="ARBA00022448"/>
    </source>
</evidence>
<dbReference type="InterPro" id="IPR044746">
    <property type="entry name" value="ABCC_6TM_D1"/>
</dbReference>
<comment type="caution">
    <text evidence="13">The sequence shown here is derived from an EMBL/GenBank/DDBJ whole genome shotgun (WGS) entry which is preliminary data.</text>
</comment>
<comment type="subcellular location">
    <subcellularLocation>
        <location evidence="1">Vacuole membrane</location>
        <topology evidence="1">Multi-pass membrane protein</topology>
    </subcellularLocation>
</comment>
<feature type="transmembrane region" description="Helical" evidence="10">
    <location>
        <begin position="953"/>
        <end position="973"/>
    </location>
</feature>
<reference evidence="13" key="1">
    <citation type="journal article" date="2020" name="Fungal Divers.">
        <title>Resolving the Mortierellaceae phylogeny through synthesis of multi-gene phylogenetics and phylogenomics.</title>
        <authorList>
            <person name="Vandepol N."/>
            <person name="Liber J."/>
            <person name="Desiro A."/>
            <person name="Na H."/>
            <person name="Kennedy M."/>
            <person name="Barry K."/>
            <person name="Grigoriev I.V."/>
            <person name="Miller A.N."/>
            <person name="O'Donnell K."/>
            <person name="Stajich J.E."/>
            <person name="Bonito G."/>
        </authorList>
    </citation>
    <scope>NUCLEOTIDE SEQUENCE</scope>
    <source>
        <strain evidence="13">NVP1</strain>
    </source>
</reference>
<feature type="region of interest" description="Disordered" evidence="9">
    <location>
        <begin position="614"/>
        <end position="658"/>
    </location>
</feature>
<evidence type="ECO:0000313" key="13">
    <source>
        <dbReference type="EMBL" id="KAF9331912.1"/>
    </source>
</evidence>
<feature type="transmembrane region" description="Helical" evidence="10">
    <location>
        <begin position="15"/>
        <end position="34"/>
    </location>
</feature>
<proteinExistence type="predicted"/>
<feature type="domain" description="ABC transporter" evidence="11">
    <location>
        <begin position="1271"/>
        <end position="1546"/>
    </location>
</feature>
<dbReference type="PROSITE" id="PS00211">
    <property type="entry name" value="ABC_TRANSPORTER_1"/>
    <property type="match status" value="2"/>
</dbReference>
<feature type="compositionally biased region" description="Low complexity" evidence="9">
    <location>
        <begin position="638"/>
        <end position="647"/>
    </location>
</feature>
<dbReference type="PROSITE" id="PS50929">
    <property type="entry name" value="ABC_TM1F"/>
    <property type="match status" value="2"/>
</dbReference>
<dbReference type="PANTHER" id="PTHR24223:SF443">
    <property type="entry name" value="MULTIDRUG-RESISTANCE LIKE PROTEIN 1, ISOFORM I"/>
    <property type="match status" value="1"/>
</dbReference>
<feature type="transmembrane region" description="Helical" evidence="10">
    <location>
        <begin position="323"/>
        <end position="343"/>
    </location>
</feature>
<keyword evidence="14" id="KW-1185">Reference proteome</keyword>
<evidence type="ECO:0000256" key="10">
    <source>
        <dbReference type="SAM" id="Phobius"/>
    </source>
</evidence>
<keyword evidence="2" id="KW-0813">Transport</keyword>
<dbReference type="Pfam" id="PF00005">
    <property type="entry name" value="ABC_tran"/>
    <property type="match status" value="3"/>
</dbReference>
<dbReference type="InterPro" id="IPR003593">
    <property type="entry name" value="AAA+_ATPase"/>
</dbReference>
<name>A0A9P5SMQ6_9FUNG</name>
<sequence length="1556" mass="172077">MDIGRTTAPQEKEKMAKPILLTLPAALASIAYAFRTHQLLSHGKKHNLGRSWAIYGPSQLVALAACTTLVARAVALSNQNGGYSPAAMTATLSMLIAWALTLVVNHLEPRYTIRASPYVSAYSAISLLAAAITTRTLHDTSTASTQPQFHAFAAFLTCNLLHLIIEAYPRGRTKVQQQSAASRYDKANLFSRLSFHFLQHVVSTGYKRPLALEDVDGLMPGYIRTEHSYPHLATRWEQHVAKRRAKEREEPPSLWRMIMVVYARQWGWVLVLCLGHAGLMYVSPQLLGRLLDFVQSYKVPYTAANGGGGGGVGMKREPQPEPLALGVILAFGLFVASLAVTFVSAQYHATTTNLGIEIRTALVAMVYRKSLRLSTGAKMKSTAGEITNHMSVDAERWAQATGMMPMVVSVPFEIAIAIWLLYLKIGWSIFIGLGSIVLTLPFHAFMAKLFQRIKSAKLEAMDSRLRLVNEVLSGIKILTAVRGRELKVIRHLGYVFSVMTVIFTTTPLVIALVSFSVYATVGGPNFSRGEITPQVIFVSTSLFGLLSRPVSMLSQIMNQVISADVATTRIERFLLAEEIEDTVVEREEERGQDTPVIEVKDGVFAWCSEEPEVETDKERKAREKKEAKKHQEAEKAALKAGKLAPAKPESDRDEDRSPTLVDINMRIAKGSLTAVVGRVGQGKTSLLSAVIGDMYKRQGSVRIRGQVTYAAQQPWIVNATLRNNIVFGLEFDAKKYDRIIYVCGLSPDIDMLPAGDQTEIGERGINLSGGQKQRVSLARAAYQDADVYLLDDPLSAVDAHVDQHLWENLIGPNGLLKSKTRILVTHGIHHLEHVDQIVVIKDGRITENGHYDDLMDAKGAFRQLIDEYSVNARKDKKKLTESSSSSARDSAMSDTKEGEVEFLDTQDGSKEEEVEGDGKKVNKLVQDEKMESGSVAWNVYRIYLRAASYRNSFITVFMFIAAQGCQISTNIWLQHWTNVAADGSKNDPAMFLGVYAALIAVFMVATFFVTYVVMVIAGLRACQRLHEQLLASVMHLPMSFFDTTPLGRIVNRFSSDVFACDDAIPWAFMSIMICVVSVSGTVIVIAVSTPAFLALVPPLSVAFVLIQMYYIRSSRALKRIDSIARSPVYQHFSETLSGVSTIRAMGAQGRFVAENALKTDASSTAYFTYLTSNRWLQIRLEALGAVIVLGAALFAVLSREKLSPSMVGLALSYSLTVTEDVTWMVRSFCDLQNSMVSVERIHEYVQKNPEAPSATALDETLPEQWPSEGRIEFRSYSTRYRQGLDLVIKNLSFEVQPAEKVGIVGRTGAGKSSLTLALFRIVEAANSHWARASHNGEDMDADPAKAQVQEKDEEVMDLEKVAVDEDGGSIWIDGVDISTVGLSRLRKHLAIIPQDPTLFAGTVRENLDPFDELQDADLWEALERAHLKEHIASLTGGLSFMVSQNGDNFSVGQRSLICLARALLRKTKVLVLDEATAAVDVETDELIQKTIRKEFKDRTILTIAHRIKTVMDSDKILVLEKGRVEEFEAPETLLQRPSSLFYNLAQQAGEIKDSEE</sequence>
<accession>A0A9P5SMQ6</accession>
<dbReference type="FunFam" id="1.20.1560.10:FF:000001">
    <property type="entry name" value="ATP-binding cassette subfamily C member 1"/>
    <property type="match status" value="1"/>
</dbReference>
<keyword evidence="6" id="KW-0067">ATP-binding</keyword>
<evidence type="ECO:0000256" key="3">
    <source>
        <dbReference type="ARBA" id="ARBA00022692"/>
    </source>
</evidence>
<dbReference type="SMART" id="SM00382">
    <property type="entry name" value="AAA"/>
    <property type="match status" value="2"/>
</dbReference>
<gene>
    <name evidence="13" type="ORF">BG006_005225</name>
</gene>
<feature type="transmembrane region" description="Helical" evidence="10">
    <location>
        <begin position="531"/>
        <end position="547"/>
    </location>
</feature>
<feature type="transmembrane region" description="Helical" evidence="10">
    <location>
        <begin position="266"/>
        <end position="283"/>
    </location>
</feature>
<keyword evidence="4" id="KW-0677">Repeat</keyword>
<dbReference type="SUPFAM" id="SSF52540">
    <property type="entry name" value="P-loop containing nucleoside triphosphate hydrolases"/>
    <property type="match status" value="3"/>
</dbReference>
<organism evidence="13 14">
    <name type="scientific">Podila minutissima</name>
    <dbReference type="NCBI Taxonomy" id="64525"/>
    <lineage>
        <taxon>Eukaryota</taxon>
        <taxon>Fungi</taxon>
        <taxon>Fungi incertae sedis</taxon>
        <taxon>Mucoromycota</taxon>
        <taxon>Mortierellomycotina</taxon>
        <taxon>Mortierellomycetes</taxon>
        <taxon>Mortierellales</taxon>
        <taxon>Mortierellaceae</taxon>
        <taxon>Podila</taxon>
    </lineage>
</organism>
<feature type="compositionally biased region" description="Basic and acidic residues" evidence="9">
    <location>
        <begin position="648"/>
        <end position="657"/>
    </location>
</feature>
<dbReference type="CDD" id="cd18603">
    <property type="entry name" value="ABC_6TM_MRP1_2_3_6_D2_like"/>
    <property type="match status" value="1"/>
</dbReference>
<dbReference type="GO" id="GO:0016887">
    <property type="term" value="F:ATP hydrolysis activity"/>
    <property type="evidence" value="ECO:0007669"/>
    <property type="project" value="InterPro"/>
</dbReference>
<feature type="transmembrane region" description="Helical" evidence="10">
    <location>
        <begin position="1063"/>
        <end position="1085"/>
    </location>
</feature>
<dbReference type="FunFam" id="3.40.50.300:FF:000997">
    <property type="entry name" value="Multidrug resistance-associated protein 1"/>
    <property type="match status" value="1"/>
</dbReference>
<dbReference type="GO" id="GO:0000329">
    <property type="term" value="C:fungal-type vacuole membrane"/>
    <property type="evidence" value="ECO:0007669"/>
    <property type="project" value="UniProtKB-ARBA"/>
</dbReference>
<feature type="compositionally biased region" description="Basic and acidic residues" evidence="9">
    <location>
        <begin position="907"/>
        <end position="918"/>
    </location>
</feature>
<dbReference type="Pfam" id="PF00664">
    <property type="entry name" value="ABC_membrane"/>
    <property type="match status" value="2"/>
</dbReference>
<dbReference type="InterPro" id="IPR011527">
    <property type="entry name" value="ABC1_TM_dom"/>
</dbReference>
<dbReference type="InterPro" id="IPR027417">
    <property type="entry name" value="P-loop_NTPase"/>
</dbReference>
<feature type="domain" description="ABC transporter" evidence="11">
    <location>
        <begin position="638"/>
        <end position="867"/>
    </location>
</feature>
<dbReference type="PROSITE" id="PS50893">
    <property type="entry name" value="ABC_TRANSPORTER_2"/>
    <property type="match status" value="2"/>
</dbReference>
<dbReference type="CDD" id="cd18579">
    <property type="entry name" value="ABC_6TM_ABCC_D1"/>
    <property type="match status" value="1"/>
</dbReference>
<dbReference type="GO" id="GO:0140359">
    <property type="term" value="F:ABC-type transporter activity"/>
    <property type="evidence" value="ECO:0007669"/>
    <property type="project" value="InterPro"/>
</dbReference>
<dbReference type="CDD" id="cd03244">
    <property type="entry name" value="ABCC_MRP_domain2"/>
    <property type="match status" value="1"/>
</dbReference>
<evidence type="ECO:0000256" key="8">
    <source>
        <dbReference type="ARBA" id="ARBA00023136"/>
    </source>
</evidence>
<evidence type="ECO:0000256" key="9">
    <source>
        <dbReference type="SAM" id="MobiDB-lite"/>
    </source>
</evidence>